<evidence type="ECO:0000256" key="1">
    <source>
        <dbReference type="ARBA" id="ARBA00022701"/>
    </source>
</evidence>
<evidence type="ECO:0000256" key="7">
    <source>
        <dbReference type="SAM" id="MobiDB-lite"/>
    </source>
</evidence>
<evidence type="ECO:0000256" key="2">
    <source>
        <dbReference type="ARBA" id="ARBA00022741"/>
    </source>
</evidence>
<keyword evidence="2 5" id="KW-0547">Nucleotide-binding</keyword>
<feature type="coiled-coil region" evidence="6">
    <location>
        <begin position="117"/>
        <end position="323"/>
    </location>
</feature>
<reference evidence="9 10" key="1">
    <citation type="submission" date="2018-09" db="EMBL/GenBank/DDBJ databases">
        <title>A high-quality reference genome of wild soybean provides a powerful tool to mine soybean genomes.</title>
        <authorList>
            <person name="Xie M."/>
            <person name="Chung C.Y.L."/>
            <person name="Li M.-W."/>
            <person name="Wong F.-L."/>
            <person name="Chan T.-F."/>
            <person name="Lam H.-M."/>
        </authorList>
    </citation>
    <scope>NUCLEOTIDE SEQUENCE [LARGE SCALE GENOMIC DNA]</scope>
    <source>
        <strain evidence="10">cv. W05</strain>
        <tissue evidence="9">Hypocotyl of etiolated seedlings</tissue>
    </source>
</reference>
<sequence>MASRIENRPPRSLSNKKGATEEVFSDKRRRIGSERMERQGGRGRAPLGALKADANDGAGAEGSECSTVDFTKEEVEALLMEKTNTKENRYDNKKKMDQMGDLIKRLKLCVRWFKRVEEGYILQKEKLQTDLQSAEKKCLDIENEMKIKIAELDETISNLRVTISSLEERIAKEASDKLEAIACYGKEQEARSAAEQMQASISTELERVREEKSTAERKAISNEDLYKRSQEYNMSLQQYNSRLQSDLEITNEAHKRLETEKATIVENLSNVRGHNKALQDQLASLKASQDEAAKQKEMLTNELKCLREELKQIRDDRDRQQLQVQTLMGDVEKYKEYTGKSCAQLDTLTIKTNALEGTCSSQRDQINMLQQQLIAEREKSKMADLSASETRTVFEDQKRIICELQERLAEKEFQVIEGEKLRKKLHNTILELKGNIRVFCRVRPLLPDDGPGTDMVVSYPTSTEALGRGIELLQSGQKYPFTFDKVFNHEASQQDVFTEISQLVQSALDGYKVCIFAYGQTGSGKTYTMMGRPDAPDLKGLIPRSLEQIFEISQSLKDQGWTFKMQASVLEIYNETLRDLLSSNRSSGIDSTRIENGVPVSGKQPYTIMHDVNGNTHVSDLTIKNVSSASEISSLLQQAAQSRSVGRTHMNEQSSRSHFVFTLRISGTNSVLTFSYIGIFTVLLS</sequence>
<dbReference type="Gene3D" id="3.40.850.10">
    <property type="entry name" value="Kinesin motor domain"/>
    <property type="match status" value="1"/>
</dbReference>
<feature type="compositionally biased region" description="Basic and acidic residues" evidence="7">
    <location>
        <begin position="18"/>
        <end position="40"/>
    </location>
</feature>
<keyword evidence="4 5" id="KW-0505">Motor protein</keyword>
<evidence type="ECO:0000256" key="6">
    <source>
        <dbReference type="SAM" id="Coils"/>
    </source>
</evidence>
<organism evidence="9 10">
    <name type="scientific">Glycine soja</name>
    <name type="common">Wild soybean</name>
    <dbReference type="NCBI Taxonomy" id="3848"/>
    <lineage>
        <taxon>Eukaryota</taxon>
        <taxon>Viridiplantae</taxon>
        <taxon>Streptophyta</taxon>
        <taxon>Embryophyta</taxon>
        <taxon>Tracheophyta</taxon>
        <taxon>Spermatophyta</taxon>
        <taxon>Magnoliopsida</taxon>
        <taxon>eudicotyledons</taxon>
        <taxon>Gunneridae</taxon>
        <taxon>Pentapetalae</taxon>
        <taxon>rosids</taxon>
        <taxon>fabids</taxon>
        <taxon>Fabales</taxon>
        <taxon>Fabaceae</taxon>
        <taxon>Papilionoideae</taxon>
        <taxon>50 kb inversion clade</taxon>
        <taxon>NPAAA clade</taxon>
        <taxon>indigoferoid/millettioid clade</taxon>
        <taxon>Phaseoleae</taxon>
        <taxon>Glycine</taxon>
        <taxon>Glycine subgen. Soja</taxon>
    </lineage>
</organism>
<evidence type="ECO:0000256" key="3">
    <source>
        <dbReference type="ARBA" id="ARBA00022840"/>
    </source>
</evidence>
<keyword evidence="6" id="KW-0175">Coiled coil</keyword>
<dbReference type="AlphaFoldDB" id="A0A445I9R7"/>
<dbReference type="PROSITE" id="PS50067">
    <property type="entry name" value="KINESIN_MOTOR_2"/>
    <property type="match status" value="1"/>
</dbReference>
<proteinExistence type="inferred from homology"/>
<dbReference type="SMART" id="SM00129">
    <property type="entry name" value="KISc"/>
    <property type="match status" value="1"/>
</dbReference>
<evidence type="ECO:0000256" key="4">
    <source>
        <dbReference type="ARBA" id="ARBA00023175"/>
    </source>
</evidence>
<dbReference type="PANTHER" id="PTHR47972:SF45">
    <property type="entry name" value="PROTEIN CLARET SEGREGATIONAL"/>
    <property type="match status" value="1"/>
</dbReference>
<dbReference type="PRINTS" id="PR00380">
    <property type="entry name" value="KINESINHEAVY"/>
</dbReference>
<dbReference type="GO" id="GO:0008017">
    <property type="term" value="F:microtubule binding"/>
    <property type="evidence" value="ECO:0007669"/>
    <property type="project" value="InterPro"/>
</dbReference>
<dbReference type="Proteomes" id="UP000289340">
    <property type="component" value="Chromosome 11"/>
</dbReference>
<dbReference type="SUPFAM" id="SSF52540">
    <property type="entry name" value="P-loop containing nucleoside triphosphate hydrolases"/>
    <property type="match status" value="1"/>
</dbReference>
<evidence type="ECO:0000313" key="10">
    <source>
        <dbReference type="Proteomes" id="UP000289340"/>
    </source>
</evidence>
<dbReference type="InterPro" id="IPR001752">
    <property type="entry name" value="Kinesin_motor_dom"/>
</dbReference>
<accession>A0A445I9R7</accession>
<keyword evidence="1" id="KW-0493">Microtubule</keyword>
<feature type="region of interest" description="Disordered" evidence="7">
    <location>
        <begin position="1"/>
        <end position="64"/>
    </location>
</feature>
<evidence type="ECO:0000313" key="9">
    <source>
        <dbReference type="EMBL" id="RZB82776.1"/>
    </source>
</evidence>
<keyword evidence="3 5" id="KW-0067">ATP-binding</keyword>
<dbReference type="InterPro" id="IPR027640">
    <property type="entry name" value="Kinesin-like_fam"/>
</dbReference>
<dbReference type="EMBL" id="QZWG01000011">
    <property type="protein sequence ID" value="RZB82776.1"/>
    <property type="molecule type" value="Genomic_DNA"/>
</dbReference>
<dbReference type="InterPro" id="IPR036961">
    <property type="entry name" value="Kinesin_motor_dom_sf"/>
</dbReference>
<feature type="binding site" evidence="5">
    <location>
        <begin position="519"/>
        <end position="526"/>
    </location>
    <ligand>
        <name>ATP</name>
        <dbReference type="ChEBI" id="CHEBI:30616"/>
    </ligand>
</feature>
<comment type="similarity">
    <text evidence="5">Belongs to the TRAFAC class myosin-kinesin ATPase superfamily. Kinesin family.</text>
</comment>
<comment type="caution">
    <text evidence="9">The sequence shown here is derived from an EMBL/GenBank/DDBJ whole genome shotgun (WGS) entry which is preliminary data.</text>
</comment>
<dbReference type="GO" id="GO:0003777">
    <property type="term" value="F:microtubule motor activity"/>
    <property type="evidence" value="ECO:0007669"/>
    <property type="project" value="InterPro"/>
</dbReference>
<name>A0A445I9R7_GLYSO</name>
<dbReference type="PANTHER" id="PTHR47972">
    <property type="entry name" value="KINESIN-LIKE PROTEIN KLP-3"/>
    <property type="match status" value="1"/>
</dbReference>
<feature type="domain" description="Kinesin motor" evidence="8">
    <location>
        <begin position="435"/>
        <end position="685"/>
    </location>
</feature>
<dbReference type="InterPro" id="IPR027417">
    <property type="entry name" value="P-loop_NTPase"/>
</dbReference>
<gene>
    <name evidence="9" type="ORF">D0Y65_031736</name>
</gene>
<dbReference type="Pfam" id="PF00225">
    <property type="entry name" value="Kinesin"/>
    <property type="match status" value="1"/>
</dbReference>
<dbReference type="GO" id="GO:0005524">
    <property type="term" value="F:ATP binding"/>
    <property type="evidence" value="ECO:0007669"/>
    <property type="project" value="UniProtKB-UniRule"/>
</dbReference>
<evidence type="ECO:0000259" key="8">
    <source>
        <dbReference type="PROSITE" id="PS50067"/>
    </source>
</evidence>
<protein>
    <submittedName>
        <fullName evidence="9">Kinesin-like protein KIN-14C isoform B</fullName>
    </submittedName>
</protein>
<keyword evidence="10" id="KW-1185">Reference proteome</keyword>
<dbReference type="GO" id="GO:0005874">
    <property type="term" value="C:microtubule"/>
    <property type="evidence" value="ECO:0007669"/>
    <property type="project" value="UniProtKB-KW"/>
</dbReference>
<dbReference type="GO" id="GO:0007018">
    <property type="term" value="P:microtubule-based movement"/>
    <property type="evidence" value="ECO:0007669"/>
    <property type="project" value="InterPro"/>
</dbReference>
<evidence type="ECO:0000256" key="5">
    <source>
        <dbReference type="PROSITE-ProRule" id="PRU00283"/>
    </source>
</evidence>